<name>A0A8J6LMS7_9FIRM</name>
<dbReference type="RefSeq" id="WP_181339597.1">
    <property type="nucleotide sequence ID" value="NZ_JAAKDE010000012.1"/>
</dbReference>
<evidence type="ECO:0000313" key="1">
    <source>
        <dbReference type="EMBL" id="MBA2133143.1"/>
    </source>
</evidence>
<dbReference type="GO" id="GO:0006261">
    <property type="term" value="P:DNA-templated DNA replication"/>
    <property type="evidence" value="ECO:0007669"/>
    <property type="project" value="TreeGrafter"/>
</dbReference>
<gene>
    <name evidence="1" type="ORF">G5B42_06250</name>
</gene>
<dbReference type="PANTHER" id="PTHR11669:SF8">
    <property type="entry name" value="DNA POLYMERASE III SUBUNIT DELTA"/>
    <property type="match status" value="1"/>
</dbReference>
<dbReference type="InterPro" id="IPR027417">
    <property type="entry name" value="P-loop_NTPase"/>
</dbReference>
<protein>
    <recommendedName>
        <fullName evidence="3">DNA polymerase-3 subunit delta</fullName>
    </recommendedName>
</protein>
<dbReference type="Proteomes" id="UP000657177">
    <property type="component" value="Unassembled WGS sequence"/>
</dbReference>
<keyword evidence="2" id="KW-1185">Reference proteome</keyword>
<dbReference type="PANTHER" id="PTHR11669">
    <property type="entry name" value="REPLICATION FACTOR C / DNA POLYMERASE III GAMMA-TAU SUBUNIT"/>
    <property type="match status" value="1"/>
</dbReference>
<sequence length="269" mass="29632">MAEIIANRRFAELQRIFASGKASHAYLFLGPLNRENEEGIRRLAQTLLCAAEAEKPCGHCRACRLMEQGSHPDFRVVVPEEGKIKLEEVRQICYDALLNPYLSAGKVYFFQKFEALTEVAANAFLKTLEEPPPAVYFLALAEDERGVLPTIRSRMQRVQLGGVGPEGGSPLASGADLPVSDLGALLRWAEQLSSTDRNQVDLYLQGLQAHFRTALLAAADAGKDTQALIRVNAALQQARAYTAANLNLRLLLEDLFLTIYEELGAGPRH</sequence>
<dbReference type="AlphaFoldDB" id="A0A8J6LMS7"/>
<dbReference type="InterPro" id="IPR050238">
    <property type="entry name" value="DNA_Rep/Repair_Clamp_Loader"/>
</dbReference>
<evidence type="ECO:0008006" key="3">
    <source>
        <dbReference type="Google" id="ProtNLM"/>
    </source>
</evidence>
<organism evidence="1 2">
    <name type="scientific">Capillibacterium thermochitinicola</name>
    <dbReference type="NCBI Taxonomy" id="2699427"/>
    <lineage>
        <taxon>Bacteria</taxon>
        <taxon>Bacillati</taxon>
        <taxon>Bacillota</taxon>
        <taxon>Capillibacterium</taxon>
    </lineage>
</organism>
<reference evidence="1" key="1">
    <citation type="submission" date="2020-06" db="EMBL/GenBank/DDBJ databases">
        <title>Novel chitinolytic bacterium.</title>
        <authorList>
            <person name="Ungkulpasvich U."/>
            <person name="Kosugi A."/>
            <person name="Uke A."/>
        </authorList>
    </citation>
    <scope>NUCLEOTIDE SEQUENCE</scope>
    <source>
        <strain evidence="1">UUS1-1</strain>
    </source>
</reference>
<dbReference type="SUPFAM" id="SSF52540">
    <property type="entry name" value="P-loop containing nucleoside triphosphate hydrolases"/>
    <property type="match status" value="1"/>
</dbReference>
<accession>A0A8J6LMS7</accession>
<evidence type="ECO:0000313" key="2">
    <source>
        <dbReference type="Proteomes" id="UP000657177"/>
    </source>
</evidence>
<proteinExistence type="predicted"/>
<dbReference type="EMBL" id="JAAKDE010000012">
    <property type="protein sequence ID" value="MBA2133143.1"/>
    <property type="molecule type" value="Genomic_DNA"/>
</dbReference>
<dbReference type="Pfam" id="PF13177">
    <property type="entry name" value="DNA_pol3_delta2"/>
    <property type="match status" value="1"/>
</dbReference>
<comment type="caution">
    <text evidence="1">The sequence shown here is derived from an EMBL/GenBank/DDBJ whole genome shotgun (WGS) entry which is preliminary data.</text>
</comment>
<dbReference type="Gene3D" id="3.40.50.300">
    <property type="entry name" value="P-loop containing nucleotide triphosphate hydrolases"/>
    <property type="match status" value="1"/>
</dbReference>